<keyword evidence="2" id="KW-1185">Reference proteome</keyword>
<evidence type="ECO:0000313" key="2">
    <source>
        <dbReference type="Proteomes" id="UP000441336"/>
    </source>
</evidence>
<proteinExistence type="predicted"/>
<organism evidence="1 2">
    <name type="scientific">Hymenobacter ginkgonis</name>
    <dbReference type="NCBI Taxonomy" id="2682976"/>
    <lineage>
        <taxon>Bacteria</taxon>
        <taxon>Pseudomonadati</taxon>
        <taxon>Bacteroidota</taxon>
        <taxon>Cytophagia</taxon>
        <taxon>Cytophagales</taxon>
        <taxon>Hymenobacteraceae</taxon>
        <taxon>Hymenobacter</taxon>
    </lineage>
</organism>
<dbReference type="Proteomes" id="UP000441336">
    <property type="component" value="Unassembled WGS sequence"/>
</dbReference>
<reference evidence="1 2" key="1">
    <citation type="submission" date="2019-12" db="EMBL/GenBank/DDBJ databases">
        <title>Hymenobacter sp. HMF4947 Genome sequencing and assembly.</title>
        <authorList>
            <person name="Kang H."/>
            <person name="Cha I."/>
            <person name="Kim H."/>
            <person name="Joh K."/>
        </authorList>
    </citation>
    <scope>NUCLEOTIDE SEQUENCE [LARGE SCALE GENOMIC DNA]</scope>
    <source>
        <strain evidence="1 2">HMF4947</strain>
    </source>
</reference>
<dbReference type="AlphaFoldDB" id="A0A7K1TLM1"/>
<name>A0A7K1TLM1_9BACT</name>
<comment type="caution">
    <text evidence="1">The sequence shown here is derived from an EMBL/GenBank/DDBJ whole genome shotgun (WGS) entry which is preliminary data.</text>
</comment>
<accession>A0A7K1TLM1</accession>
<dbReference type="EMBL" id="WQKZ01000016">
    <property type="protein sequence ID" value="MVN79317.1"/>
    <property type="molecule type" value="Genomic_DNA"/>
</dbReference>
<protein>
    <submittedName>
        <fullName evidence="1">Uncharacterized protein</fullName>
    </submittedName>
</protein>
<dbReference type="RefSeq" id="WP_157570094.1">
    <property type="nucleotide sequence ID" value="NZ_WQKZ01000016.1"/>
</dbReference>
<gene>
    <name evidence="1" type="ORF">GO988_23540</name>
</gene>
<evidence type="ECO:0000313" key="1">
    <source>
        <dbReference type="EMBL" id="MVN79317.1"/>
    </source>
</evidence>
<sequence length="95" mass="11263">MDQKRLEIHFTGCWELATQHYHEGPCYLVIHQWHAAHCQEEAVSKRFIPLEQGMGIVSLLLAITWVDEQLELIVHTLDNRYLLLRFTQPRVEVIR</sequence>